<dbReference type="SMART" id="SM01359">
    <property type="entry name" value="A2M_N_2"/>
    <property type="match status" value="1"/>
</dbReference>
<dbReference type="CDD" id="cd02891">
    <property type="entry name" value="A2M_like"/>
    <property type="match status" value="1"/>
</dbReference>
<evidence type="ECO:0000313" key="7">
    <source>
        <dbReference type="EMBL" id="MBS3649118.1"/>
    </source>
</evidence>
<dbReference type="Gene3D" id="3.50.4.10">
    <property type="entry name" value="Hepatocyte Growth Factor"/>
    <property type="match status" value="1"/>
</dbReference>
<evidence type="ECO:0000256" key="2">
    <source>
        <dbReference type="ARBA" id="ARBA00022729"/>
    </source>
</evidence>
<dbReference type="Pfam" id="PF17962">
    <property type="entry name" value="bMG6"/>
    <property type="match status" value="1"/>
</dbReference>
<dbReference type="EMBL" id="JAGWCR010000005">
    <property type="protein sequence ID" value="MBS3649118.1"/>
    <property type="molecule type" value="Genomic_DNA"/>
</dbReference>
<dbReference type="InterPro" id="IPR041203">
    <property type="entry name" value="Bact_A2M_MG5"/>
</dbReference>
<dbReference type="Gene3D" id="2.60.40.1930">
    <property type="match status" value="1"/>
</dbReference>
<dbReference type="InterPro" id="IPR026284">
    <property type="entry name" value="A2MG_proteobact"/>
</dbReference>
<dbReference type="Pfam" id="PF07703">
    <property type="entry name" value="A2M_BRD"/>
    <property type="match status" value="1"/>
</dbReference>
<feature type="chain" id="PRO_5037544538" evidence="5">
    <location>
        <begin position="24"/>
        <end position="1818"/>
    </location>
</feature>
<dbReference type="CDD" id="cd01100">
    <property type="entry name" value="APPLE_Factor_XI_like"/>
    <property type="match status" value="1"/>
</dbReference>
<dbReference type="SMART" id="SM01419">
    <property type="entry name" value="Thiol-ester_cl"/>
    <property type="match status" value="1"/>
</dbReference>
<gene>
    <name evidence="7" type="ORF">KEU06_10915</name>
</gene>
<dbReference type="InterPro" id="IPR021868">
    <property type="entry name" value="Alpha_2_Macroglob_MG3"/>
</dbReference>
<protein>
    <submittedName>
        <fullName evidence="7">Alpha-2-macroglobulin family protein</fullName>
    </submittedName>
</protein>
<dbReference type="Pfam" id="PF17973">
    <property type="entry name" value="bMG10"/>
    <property type="match status" value="1"/>
</dbReference>
<name>A0A942E0V6_9HYPH</name>
<reference evidence="7" key="1">
    <citation type="submission" date="2021-04" db="EMBL/GenBank/DDBJ databases">
        <title>Pseudaminobacter soli sp. nov., isolated from paddy soil contaminated by heavy metals.</title>
        <authorList>
            <person name="Zhang K."/>
        </authorList>
    </citation>
    <scope>NUCLEOTIDE SEQUENCE</scope>
    <source>
        <strain evidence="7">19-2017</strain>
    </source>
</reference>
<dbReference type="PANTHER" id="PTHR40094">
    <property type="entry name" value="ALPHA-2-MACROGLOBULIN HOMOLOG"/>
    <property type="match status" value="1"/>
</dbReference>
<dbReference type="PROSITE" id="PS50948">
    <property type="entry name" value="PAN"/>
    <property type="match status" value="1"/>
</dbReference>
<dbReference type="InterPro" id="IPR002890">
    <property type="entry name" value="MG2"/>
</dbReference>
<feature type="signal peptide" evidence="5">
    <location>
        <begin position="1"/>
        <end position="23"/>
    </location>
</feature>
<dbReference type="Gene3D" id="1.50.10.20">
    <property type="match status" value="1"/>
</dbReference>
<dbReference type="Pfam" id="PF00024">
    <property type="entry name" value="PAN_1"/>
    <property type="match status" value="1"/>
</dbReference>
<dbReference type="Pfam" id="PF11974">
    <property type="entry name" value="bMG3"/>
    <property type="match status" value="1"/>
</dbReference>
<dbReference type="InterPro" id="IPR049120">
    <property type="entry name" value="A2M_bMG2"/>
</dbReference>
<dbReference type="GO" id="GO:0005615">
    <property type="term" value="C:extracellular space"/>
    <property type="evidence" value="ECO:0007669"/>
    <property type="project" value="InterPro"/>
</dbReference>
<dbReference type="SMART" id="SM00223">
    <property type="entry name" value="APPLE"/>
    <property type="match status" value="1"/>
</dbReference>
<keyword evidence="2 5" id="KW-0732">Signal</keyword>
<keyword evidence="4" id="KW-1015">Disulfide bond</keyword>
<keyword evidence="3" id="KW-0677">Repeat</keyword>
<dbReference type="InterPro" id="IPR047565">
    <property type="entry name" value="Alpha-macroglob_thiol-ester_cl"/>
</dbReference>
<dbReference type="Pfam" id="PF00207">
    <property type="entry name" value="A2M"/>
    <property type="match status" value="1"/>
</dbReference>
<dbReference type="PANTHER" id="PTHR40094:SF1">
    <property type="entry name" value="UBIQUITIN DOMAIN-CONTAINING PROTEIN"/>
    <property type="match status" value="1"/>
</dbReference>
<dbReference type="RefSeq" id="WP_188254686.1">
    <property type="nucleotide sequence ID" value="NZ_JABVCF010000005.1"/>
</dbReference>
<organism evidence="7 8">
    <name type="scientific">Pseudaminobacter soli</name>
    <name type="common">ex Zhang et al. 2022</name>
    <dbReference type="NCBI Taxonomy" id="2831468"/>
    <lineage>
        <taxon>Bacteria</taxon>
        <taxon>Pseudomonadati</taxon>
        <taxon>Pseudomonadota</taxon>
        <taxon>Alphaproteobacteria</taxon>
        <taxon>Hyphomicrobiales</taxon>
        <taxon>Phyllobacteriaceae</taxon>
        <taxon>Pseudaminobacter</taxon>
    </lineage>
</organism>
<evidence type="ECO:0000256" key="3">
    <source>
        <dbReference type="ARBA" id="ARBA00022737"/>
    </source>
</evidence>
<evidence type="ECO:0000259" key="6">
    <source>
        <dbReference type="PROSITE" id="PS50948"/>
    </source>
</evidence>
<dbReference type="InterPro" id="IPR008930">
    <property type="entry name" value="Terpenoid_cyclase/PrenylTrfase"/>
</dbReference>
<dbReference type="Pfam" id="PF01835">
    <property type="entry name" value="MG2"/>
    <property type="match status" value="1"/>
</dbReference>
<proteinExistence type="inferred from homology"/>
<dbReference type="Proteomes" id="UP000680348">
    <property type="component" value="Unassembled WGS sequence"/>
</dbReference>
<evidence type="ECO:0000256" key="1">
    <source>
        <dbReference type="ARBA" id="ARBA00010556"/>
    </source>
</evidence>
<dbReference type="SUPFAM" id="SSF48239">
    <property type="entry name" value="Terpenoid cyclases/Protein prenyltransferases"/>
    <property type="match status" value="1"/>
</dbReference>
<dbReference type="Pfam" id="PF21142">
    <property type="entry name" value="A2M_bMG2"/>
    <property type="match status" value="1"/>
</dbReference>
<dbReference type="InterPro" id="IPR011626">
    <property type="entry name" value="Alpha-macroglobulin_TED"/>
</dbReference>
<comment type="similarity">
    <text evidence="1">Belongs to the protease inhibitor I39 (alpha-2-macroglobulin) family. Bacterial alpha-2-macroglobulin subfamily.</text>
</comment>
<dbReference type="InterPro" id="IPR041246">
    <property type="entry name" value="Bact_MG10"/>
</dbReference>
<dbReference type="GO" id="GO:0006508">
    <property type="term" value="P:proteolysis"/>
    <property type="evidence" value="ECO:0007669"/>
    <property type="project" value="InterPro"/>
</dbReference>
<evidence type="ECO:0000256" key="5">
    <source>
        <dbReference type="SAM" id="SignalP"/>
    </source>
</evidence>
<dbReference type="Pfam" id="PF17972">
    <property type="entry name" value="bMG5"/>
    <property type="match status" value="1"/>
</dbReference>
<dbReference type="GO" id="GO:0004866">
    <property type="term" value="F:endopeptidase inhibitor activity"/>
    <property type="evidence" value="ECO:0007669"/>
    <property type="project" value="InterPro"/>
</dbReference>
<dbReference type="SUPFAM" id="SSF57414">
    <property type="entry name" value="Hairpin loop containing domain-like"/>
    <property type="match status" value="1"/>
</dbReference>
<dbReference type="InterPro" id="IPR051802">
    <property type="entry name" value="YfhM-like"/>
</dbReference>
<accession>A0A942E0V6</accession>
<sequence length="1818" mass="195009">MRAVRFLSAFLLLVLAGAAPGLAAEARQIATTPDSDYFGFDLRAEQNVSLDQCKAICLGDAQCRAFTYNTKAKWCFLKSDFATVKTFNGAVAGKVVTIDGEPDIGAPPEIPFFPTWMADEARQYRTKLLATSPSEQQGLVTLTESAKQDLRTGDANAAIAKYGSAIRIAPQDARLWLAMAHANLAAHGNGQEMTGYSRDATSAAWNAYQLSRMRPVRAEVLAVIASGLDRRELSRPALQAYEASTDLVNSAEVRSQYEDLKARKGFRIVEHSIDADTHSPRVCAQFSEELVKIGVDYAPFVTVDGAAPKAVEAKDRQICVEGLEHGKNYNITFRAGIPAAIGETITSPVALSVYIQDRGPTARFTGDSFVLPAHARRGIPLVTVNMAVADMKLYRIGDRSLAQLLSGYQFLRQLDGYDITNIADQIGAPVWEGKLEIANELNKEITTSFPVDEALPDRAPGVYVLTAQRENDTSDTWTSRATQWFVVSDIGLSAYTGQDGLNVFARSLGSAKPLAGVELTLLARNNEILGKATSDANGRATFSPGLTRGSGGMVPAVLTASSGGNDFVFLDMVRAGFDLSDRGVAGREAPGALDVYTWTERGIYRVGETVHVAALARDHTAKAVENLPLTFVFSRPDGVEDRRMTSDGRAAGGHAVDLPLTADAMRGTWTVSIYTDPKQPAVSSQMFLVEDFVPDRIEFTLGSDKDEIAAGEPANITVDGRFLYGAPAAGLALEGEIVVQSTRDLVNFPNFQFGLADEQEGDATRIPLVALPPVGEDGKATFPVKVDTLPSTTRLLTAKVTVRMLESGGRAIENSSDLGVKSTADAIGIRPDFSGGQVREGDTAGFTVIMLDPNGSRKALSAAQWSLVKVERDYQWYRSGNFWNYEPVTHTRAISNGTLDIAADGSTTLSMPVDWGRYRLEVTTADPEGPATSVEFDAGWYVMATSTETPDGLEIALDKDKYAPGEVAKLKISPRFAGELLVTVGAERLLSTQTATVPEGGATIDIPVSADWGAGAYVTATLFRPGDAQESRMPARAIGLKWLTIDPGAKKLDVALAPVAKTQPRQPLTIPVSVTGIASATDAYVTVAAVDLGILNLTDYRPPNPESWYFGQRRLGLELRDLYGRLIDGSLGAAGRLRTGGDGAAMTSHGSPPTEKLVAFFAGPVKLDSEGKAAISFDIPQFNGTVRIMAVAWTKDAVGHASTDVIVRDPVVITAGLPRFMAPGDAALMRLDIANTDGPDGDYEFLVETTGDLSTGNAALPEKVTLTSGRRQTVTVPLVAQTAGDATVTVRLAHTGGTAVDQTLHVPVRPATLPVTNRLVVDLGPNGSLRVDRELLAESVLPGAHVSVGVSPSAALDVPSLLLALDLYPYGCAEQTTSRALPLLYVSELAAGAGMSDDPALRERIQKAIYAVLNYQSSSGSFGLWGPGSGDLWLDAYVTDFLTRARELNYDVPQQAMDQALSNLQNSLAYDVNLQDRGTEIAYSLYVLARNKKASVGDLRYYADTQIEAFSSPLAIAQLAASLALYGDTQRSEATFLAALQLAQSQSEHDYSRSDYGSRLRDGAAMLALAAESKPMSSVVPRLVSFVSAERQATRWNSTQENAWMLLAARALSANAADMRLAVNGVEHTGVFSERFEGSEIVESPIIVTNTGQDTAQAVVTAVAAPVRPLPAGGDGFTIERTHYRLDGTEANVTEVRQNERFVVVLKLTEENDWPSRVLVSDLLPAGFEIDNPGLVSSANLANFPWLAQTEAAHLEFRDDRFVAAFDRSADSPHEFTLAYVVRAVTPGVYAHPAASVEDMYRPQFSARTATGMMEVKE</sequence>
<evidence type="ECO:0000313" key="8">
    <source>
        <dbReference type="Proteomes" id="UP000680348"/>
    </source>
</evidence>
<dbReference type="InterPro" id="IPR011625">
    <property type="entry name" value="A2M_N_BRD"/>
</dbReference>
<dbReference type="InterPro" id="IPR041462">
    <property type="entry name" value="Bact_A2M_MG6"/>
</dbReference>
<dbReference type="InterPro" id="IPR000177">
    <property type="entry name" value="Apple"/>
</dbReference>
<keyword evidence="8" id="KW-1185">Reference proteome</keyword>
<dbReference type="InterPro" id="IPR003609">
    <property type="entry name" value="Pan_app"/>
</dbReference>
<dbReference type="PIRSF" id="PIRSF038980">
    <property type="entry name" value="A2M_bac"/>
    <property type="match status" value="1"/>
</dbReference>
<feature type="domain" description="Apple" evidence="6">
    <location>
        <begin position="24"/>
        <end position="91"/>
    </location>
</feature>
<dbReference type="SMART" id="SM01360">
    <property type="entry name" value="A2M"/>
    <property type="match status" value="1"/>
</dbReference>
<comment type="caution">
    <text evidence="7">The sequence shown here is derived from an EMBL/GenBank/DDBJ whole genome shotgun (WGS) entry which is preliminary data.</text>
</comment>
<evidence type="ECO:0000256" key="4">
    <source>
        <dbReference type="ARBA" id="ARBA00023157"/>
    </source>
</evidence>
<dbReference type="InterPro" id="IPR001599">
    <property type="entry name" value="Macroglobln_a2"/>
</dbReference>
<dbReference type="Pfam" id="PF07678">
    <property type="entry name" value="TED_complement"/>
    <property type="match status" value="1"/>
</dbReference>